<reference evidence="2" key="1">
    <citation type="submission" date="2020-08" db="EMBL/GenBank/DDBJ databases">
        <title>Genome sequencing and assembly of the red palm weevil Rhynchophorus ferrugineus.</title>
        <authorList>
            <person name="Dias G.B."/>
            <person name="Bergman C.M."/>
            <person name="Manee M."/>
        </authorList>
    </citation>
    <scope>NUCLEOTIDE SEQUENCE</scope>
    <source>
        <strain evidence="2">AA-2017</strain>
        <tissue evidence="2">Whole larva</tissue>
    </source>
</reference>
<dbReference type="EMBL" id="JAACXV010000172">
    <property type="protein sequence ID" value="KAF7282476.1"/>
    <property type="molecule type" value="Genomic_DNA"/>
</dbReference>
<feature type="compositionally biased region" description="Basic and acidic residues" evidence="1">
    <location>
        <begin position="86"/>
        <end position="95"/>
    </location>
</feature>
<protein>
    <submittedName>
        <fullName evidence="2">Uncharacterized protein</fullName>
    </submittedName>
</protein>
<comment type="caution">
    <text evidence="2">The sequence shown here is derived from an EMBL/GenBank/DDBJ whole genome shotgun (WGS) entry which is preliminary data.</text>
</comment>
<evidence type="ECO:0000313" key="3">
    <source>
        <dbReference type="Proteomes" id="UP000625711"/>
    </source>
</evidence>
<dbReference type="Proteomes" id="UP000625711">
    <property type="component" value="Unassembled WGS sequence"/>
</dbReference>
<accession>A0A834MFL1</accession>
<organism evidence="2 3">
    <name type="scientific">Rhynchophorus ferrugineus</name>
    <name type="common">Red palm weevil</name>
    <name type="synonym">Curculio ferrugineus</name>
    <dbReference type="NCBI Taxonomy" id="354439"/>
    <lineage>
        <taxon>Eukaryota</taxon>
        <taxon>Metazoa</taxon>
        <taxon>Ecdysozoa</taxon>
        <taxon>Arthropoda</taxon>
        <taxon>Hexapoda</taxon>
        <taxon>Insecta</taxon>
        <taxon>Pterygota</taxon>
        <taxon>Neoptera</taxon>
        <taxon>Endopterygota</taxon>
        <taxon>Coleoptera</taxon>
        <taxon>Polyphaga</taxon>
        <taxon>Cucujiformia</taxon>
        <taxon>Curculionidae</taxon>
        <taxon>Dryophthorinae</taxon>
        <taxon>Rhynchophorus</taxon>
    </lineage>
</organism>
<keyword evidence="3" id="KW-1185">Reference proteome</keyword>
<dbReference type="AlphaFoldDB" id="A0A834MFL1"/>
<proteinExistence type="predicted"/>
<feature type="region of interest" description="Disordered" evidence="1">
    <location>
        <begin position="70"/>
        <end position="97"/>
    </location>
</feature>
<sequence>MAPDRRSNENQTKPGKRPSPNPSDTRGFRCPGNPWPMAAAPITNLGSHSPPDRPRRSCGIIAKRQLSEGWGGDAVEGGRENACGARRGEDPERAGTPRARLRRRRLARLNFLPIGKIGLRP</sequence>
<evidence type="ECO:0000256" key="1">
    <source>
        <dbReference type="SAM" id="MobiDB-lite"/>
    </source>
</evidence>
<gene>
    <name evidence="2" type="ORF">GWI33_002621</name>
</gene>
<evidence type="ECO:0000313" key="2">
    <source>
        <dbReference type="EMBL" id="KAF7282476.1"/>
    </source>
</evidence>
<feature type="region of interest" description="Disordered" evidence="1">
    <location>
        <begin position="1"/>
        <end position="57"/>
    </location>
</feature>
<name>A0A834MFL1_RHYFE</name>